<comment type="cofactor">
    <cofactor evidence="8">
        <name>Mn(2+)</name>
        <dbReference type="ChEBI" id="CHEBI:29035"/>
    </cofactor>
    <cofactor evidence="8">
        <name>Fe(2+)</name>
        <dbReference type="ChEBI" id="CHEBI:29033"/>
    </cofactor>
    <text evidence="8">Binds 1 Mn(2+) or Fe(2+) ion per subunit.</text>
</comment>
<keyword evidence="10" id="KW-1185">Reference proteome</keyword>
<keyword evidence="6" id="KW-0804">Transcription</keyword>
<keyword evidence="7" id="KW-0479">Metal-binding</keyword>
<dbReference type="GO" id="GO:0045892">
    <property type="term" value="P:negative regulation of DNA-templated transcription"/>
    <property type="evidence" value="ECO:0007669"/>
    <property type="project" value="TreeGrafter"/>
</dbReference>
<comment type="similarity">
    <text evidence="1">Belongs to the Fur family.</text>
</comment>
<feature type="binding site" evidence="7">
    <location>
        <position position="85"/>
    </location>
    <ligand>
        <name>Zn(2+)</name>
        <dbReference type="ChEBI" id="CHEBI:29105"/>
    </ligand>
</feature>
<dbReference type="PANTHER" id="PTHR33202">
    <property type="entry name" value="ZINC UPTAKE REGULATION PROTEIN"/>
    <property type="match status" value="1"/>
</dbReference>
<feature type="binding site" evidence="7">
    <location>
        <position position="122"/>
    </location>
    <ligand>
        <name>Zn(2+)</name>
        <dbReference type="ChEBI" id="CHEBI:29105"/>
    </ligand>
</feature>
<reference evidence="9 10" key="1">
    <citation type="submission" date="2016-11" db="EMBL/GenBank/DDBJ databases">
        <authorList>
            <person name="Jaros S."/>
            <person name="Januszkiewicz K."/>
            <person name="Wedrychowicz H."/>
        </authorList>
    </citation>
    <scope>NUCLEOTIDE SEQUENCE [LARGE SCALE GENOMIC DNA]</scope>
    <source>
        <strain evidence="9 10">DSM 15930</strain>
    </source>
</reference>
<keyword evidence="5" id="KW-0238">DNA-binding</keyword>
<dbReference type="Gene3D" id="3.30.1490.190">
    <property type="match status" value="1"/>
</dbReference>
<protein>
    <submittedName>
        <fullName evidence="9">Fur family transcriptional regulator, peroxide stress response regulator</fullName>
    </submittedName>
</protein>
<name>A0A1M7FY20_9FIRM</name>
<dbReference type="OrthoDB" id="8659436at2"/>
<dbReference type="AlphaFoldDB" id="A0A1M7FY20"/>
<accession>A0A1M7FY20</accession>
<dbReference type="InterPro" id="IPR036390">
    <property type="entry name" value="WH_DNA-bd_sf"/>
</dbReference>
<gene>
    <name evidence="9" type="ORF">SAMN02746066_00707</name>
</gene>
<keyword evidence="8" id="KW-0408">Iron</keyword>
<organism evidence="9 10">
    <name type="scientific">Anaerosporobacter mobilis DSM 15930</name>
    <dbReference type="NCBI Taxonomy" id="1120996"/>
    <lineage>
        <taxon>Bacteria</taxon>
        <taxon>Bacillati</taxon>
        <taxon>Bacillota</taxon>
        <taxon>Clostridia</taxon>
        <taxon>Lachnospirales</taxon>
        <taxon>Lachnospiraceae</taxon>
        <taxon>Anaerosporobacter</taxon>
    </lineage>
</organism>
<evidence type="ECO:0000256" key="8">
    <source>
        <dbReference type="PIRSR" id="PIRSR602481-2"/>
    </source>
</evidence>
<dbReference type="Proteomes" id="UP000184038">
    <property type="component" value="Unassembled WGS sequence"/>
</dbReference>
<dbReference type="SUPFAM" id="SSF46785">
    <property type="entry name" value="Winged helix' DNA-binding domain"/>
    <property type="match status" value="1"/>
</dbReference>
<keyword evidence="3 7" id="KW-0862">Zinc</keyword>
<dbReference type="GO" id="GO:0003700">
    <property type="term" value="F:DNA-binding transcription factor activity"/>
    <property type="evidence" value="ECO:0007669"/>
    <property type="project" value="InterPro"/>
</dbReference>
<dbReference type="GO" id="GO:1900376">
    <property type="term" value="P:regulation of secondary metabolite biosynthetic process"/>
    <property type="evidence" value="ECO:0007669"/>
    <property type="project" value="TreeGrafter"/>
</dbReference>
<dbReference type="GO" id="GO:0000976">
    <property type="term" value="F:transcription cis-regulatory region binding"/>
    <property type="evidence" value="ECO:0007669"/>
    <property type="project" value="TreeGrafter"/>
</dbReference>
<dbReference type="InterPro" id="IPR036388">
    <property type="entry name" value="WH-like_DNA-bd_sf"/>
</dbReference>
<dbReference type="RefSeq" id="WP_073282907.1">
    <property type="nucleotide sequence ID" value="NZ_FRCP01000006.1"/>
</dbReference>
<evidence type="ECO:0000256" key="5">
    <source>
        <dbReference type="ARBA" id="ARBA00023125"/>
    </source>
</evidence>
<feature type="binding site" evidence="8">
    <location>
        <position position="114"/>
    </location>
    <ligand>
        <name>Fe cation</name>
        <dbReference type="ChEBI" id="CHEBI:24875"/>
    </ligand>
</feature>
<feature type="binding site" evidence="7">
    <location>
        <position position="125"/>
    </location>
    <ligand>
        <name>Zn(2+)</name>
        <dbReference type="ChEBI" id="CHEBI:29105"/>
    </ligand>
</feature>
<evidence type="ECO:0000256" key="3">
    <source>
        <dbReference type="ARBA" id="ARBA00022833"/>
    </source>
</evidence>
<dbReference type="InterPro" id="IPR002481">
    <property type="entry name" value="FUR"/>
</dbReference>
<evidence type="ECO:0000313" key="10">
    <source>
        <dbReference type="Proteomes" id="UP000184038"/>
    </source>
</evidence>
<evidence type="ECO:0000256" key="7">
    <source>
        <dbReference type="PIRSR" id="PIRSR602481-1"/>
    </source>
</evidence>
<comment type="cofactor">
    <cofactor evidence="7">
        <name>Zn(2+)</name>
        <dbReference type="ChEBI" id="CHEBI:29105"/>
    </cofactor>
    <text evidence="7">Binds 1 zinc ion per subunit.</text>
</comment>
<feature type="binding site" evidence="7">
    <location>
        <position position="82"/>
    </location>
    <ligand>
        <name>Zn(2+)</name>
        <dbReference type="ChEBI" id="CHEBI:29105"/>
    </ligand>
</feature>
<evidence type="ECO:0000256" key="1">
    <source>
        <dbReference type="ARBA" id="ARBA00007957"/>
    </source>
</evidence>
<dbReference type="Pfam" id="PF01475">
    <property type="entry name" value="FUR"/>
    <property type="match status" value="1"/>
</dbReference>
<keyword evidence="4" id="KW-0805">Transcription regulation</keyword>
<evidence type="ECO:0000256" key="2">
    <source>
        <dbReference type="ARBA" id="ARBA00022491"/>
    </source>
</evidence>
<sequence>MTNLKYSRQREAIKEYLASTTCHPTADTVYMNIKKLYPNISLGTVYRNLSLLAEHGEIIKISCGDGSDRFDANIGQHYHLICSQCGEIIDLQMDSIDHINAIANASFPGKINGHTVYFYGTCEKCLKTEKYS</sequence>
<dbReference type="GO" id="GO:0008270">
    <property type="term" value="F:zinc ion binding"/>
    <property type="evidence" value="ECO:0007669"/>
    <property type="project" value="TreeGrafter"/>
</dbReference>
<keyword evidence="2" id="KW-0678">Repressor</keyword>
<evidence type="ECO:0000256" key="4">
    <source>
        <dbReference type="ARBA" id="ARBA00023015"/>
    </source>
</evidence>
<evidence type="ECO:0000256" key="6">
    <source>
        <dbReference type="ARBA" id="ARBA00023163"/>
    </source>
</evidence>
<evidence type="ECO:0000313" key="9">
    <source>
        <dbReference type="EMBL" id="SHM08860.1"/>
    </source>
</evidence>
<dbReference type="STRING" id="1120996.SAMN02746066_00707"/>
<dbReference type="InterPro" id="IPR043135">
    <property type="entry name" value="Fur_C"/>
</dbReference>
<proteinExistence type="inferred from homology"/>
<dbReference type="Gene3D" id="1.10.10.10">
    <property type="entry name" value="Winged helix-like DNA-binding domain superfamily/Winged helix DNA-binding domain"/>
    <property type="match status" value="1"/>
</dbReference>
<dbReference type="PANTHER" id="PTHR33202:SF8">
    <property type="entry name" value="PEROXIDE-RESPONSIVE REPRESSOR PERR"/>
    <property type="match status" value="1"/>
</dbReference>
<dbReference type="EMBL" id="FRCP01000006">
    <property type="protein sequence ID" value="SHM08860.1"/>
    <property type="molecule type" value="Genomic_DNA"/>
</dbReference>
<dbReference type="CDD" id="cd07153">
    <property type="entry name" value="Fur_like"/>
    <property type="match status" value="1"/>
</dbReference>